<dbReference type="PANTHER" id="PTHR30486:SF15">
    <property type="entry name" value="TYPE II_IV SECRETION SYSTEM ATPASE"/>
    <property type="match status" value="1"/>
</dbReference>
<evidence type="ECO:0000256" key="1">
    <source>
        <dbReference type="ARBA" id="ARBA00006611"/>
    </source>
</evidence>
<dbReference type="PROSITE" id="PS50006">
    <property type="entry name" value="FHA_DOMAIN"/>
    <property type="match status" value="1"/>
</dbReference>
<feature type="domain" description="FHA" evidence="3">
    <location>
        <begin position="23"/>
        <end position="72"/>
    </location>
</feature>
<gene>
    <name evidence="4" type="ORF">CJO09_13865</name>
</gene>
<dbReference type="Proteomes" id="UP000266483">
    <property type="component" value="Unassembled WGS sequence"/>
</dbReference>
<reference evidence="4 5" key="1">
    <citation type="submission" date="2017-08" db="EMBL/GenBank/DDBJ databases">
        <title>Pusillimonas indicus sp. nov., a member of the family Alcaligenaceae isolated from surface seawater.</title>
        <authorList>
            <person name="Li J."/>
        </authorList>
    </citation>
    <scope>NUCLEOTIDE SEQUENCE [LARGE SCALE GENOMIC DNA]</scope>
    <source>
        <strain evidence="4 5">17-4A</strain>
    </source>
</reference>
<dbReference type="CDD" id="cd00060">
    <property type="entry name" value="FHA"/>
    <property type="match status" value="1"/>
</dbReference>
<evidence type="ECO:0000256" key="2">
    <source>
        <dbReference type="SAM" id="MobiDB-lite"/>
    </source>
</evidence>
<dbReference type="InterPro" id="IPR050921">
    <property type="entry name" value="T4SS_GSP_E_ATPase"/>
</dbReference>
<comment type="caution">
    <text evidence="4">The sequence shown here is derived from an EMBL/GenBank/DDBJ whole genome shotgun (WGS) entry which is preliminary data.</text>
</comment>
<sequence length="585" mass="63272">MKIELTIHYEDGRTQKVHYDLPLIIGRDSASGLCLKGWRVARQHARIIDVGDTAHLEDSGSLAGTLVNGKRAGPQTALQNGDEIIIGPCLIEVGRITPEVEPALRCEAPVTPPQPRNKVETGPAITNTDVGPNAKPDTGLETDVGTVVLPDASIVQSRLLIQRQKLHRLLLEALDLRRRDISALSDTALRDEARAIVTRLVDAEQSVMPATQRAQLVNDVVNEAVGLGPLESLLSDRGITEIMVNRHDEIFVERSGKLQRHATAFSSEQAVLAVIDRIVSPIGRRIDESAPMVDARLKDGSRVNAVIPPIALRGASLTIRKFPERRLTMGDLLQVGALSEPMSRFLQACVTYRRNILVSGGTGSGKTTLLNVLSNCIPDGERIVTIEDSAELKLAHAHLVTLEARPANLEGRGRIDIRDLVRNALRMRPDRIVVGECRGAEAFDMLAAMNTGHEGSLTTLHANTARDALGRLETMILMAGMDLPLAAVREHIAGSIDLIVQQARLASGRRLITAIVEVTGIESGRIQTQTLFEFQPGNPPVFQGCGLIPECFSTQMQHDAGLEPAVFSARAIVNESTGVLSNEGA</sequence>
<dbReference type="SUPFAM" id="SSF49879">
    <property type="entry name" value="SMAD/FHA domain"/>
    <property type="match status" value="1"/>
</dbReference>
<name>A0ABX9MUD2_9BURK</name>
<dbReference type="Pfam" id="PF00498">
    <property type="entry name" value="FHA"/>
    <property type="match status" value="1"/>
</dbReference>
<dbReference type="InterPro" id="IPR027417">
    <property type="entry name" value="P-loop_NTPase"/>
</dbReference>
<dbReference type="SMART" id="SM00240">
    <property type="entry name" value="FHA"/>
    <property type="match status" value="1"/>
</dbReference>
<evidence type="ECO:0000313" key="5">
    <source>
        <dbReference type="Proteomes" id="UP000266483"/>
    </source>
</evidence>
<dbReference type="InterPro" id="IPR000253">
    <property type="entry name" value="FHA_dom"/>
</dbReference>
<keyword evidence="5" id="KW-1185">Reference proteome</keyword>
<dbReference type="Pfam" id="PF00437">
    <property type="entry name" value="T2SSE"/>
    <property type="match status" value="1"/>
</dbReference>
<dbReference type="SUPFAM" id="SSF52540">
    <property type="entry name" value="P-loop containing nucleoside triphosphate hydrolases"/>
    <property type="match status" value="1"/>
</dbReference>
<evidence type="ECO:0000313" key="4">
    <source>
        <dbReference type="EMBL" id="RII82076.1"/>
    </source>
</evidence>
<dbReference type="EMBL" id="NQOU01000006">
    <property type="protein sequence ID" value="RII82076.1"/>
    <property type="molecule type" value="Genomic_DNA"/>
</dbReference>
<dbReference type="CDD" id="cd01130">
    <property type="entry name" value="VirB11-like_ATPase"/>
    <property type="match status" value="1"/>
</dbReference>
<dbReference type="InterPro" id="IPR001482">
    <property type="entry name" value="T2SS/T4SS_dom"/>
</dbReference>
<comment type="similarity">
    <text evidence="1">Belongs to the GSP E family.</text>
</comment>
<protein>
    <recommendedName>
        <fullName evidence="3">FHA domain-containing protein</fullName>
    </recommendedName>
</protein>
<dbReference type="RefSeq" id="WP_119442880.1">
    <property type="nucleotide sequence ID" value="NZ_CP170494.1"/>
</dbReference>
<dbReference type="Gene3D" id="3.30.450.380">
    <property type="match status" value="1"/>
</dbReference>
<dbReference type="Gene3D" id="2.60.200.20">
    <property type="match status" value="1"/>
</dbReference>
<proteinExistence type="inferred from homology"/>
<dbReference type="InterPro" id="IPR008984">
    <property type="entry name" value="SMAD_FHA_dom_sf"/>
</dbReference>
<dbReference type="Gene3D" id="3.40.50.300">
    <property type="entry name" value="P-loop containing nucleotide triphosphate hydrolases"/>
    <property type="match status" value="1"/>
</dbReference>
<feature type="region of interest" description="Disordered" evidence="2">
    <location>
        <begin position="107"/>
        <end position="139"/>
    </location>
</feature>
<organism evidence="4 5">
    <name type="scientific">Neopusillimonas maritima</name>
    <dbReference type="NCBI Taxonomy" id="2026239"/>
    <lineage>
        <taxon>Bacteria</taxon>
        <taxon>Pseudomonadati</taxon>
        <taxon>Pseudomonadota</taxon>
        <taxon>Betaproteobacteria</taxon>
        <taxon>Burkholderiales</taxon>
        <taxon>Alcaligenaceae</taxon>
        <taxon>Neopusillimonas</taxon>
    </lineage>
</organism>
<evidence type="ECO:0000259" key="3">
    <source>
        <dbReference type="PROSITE" id="PS50006"/>
    </source>
</evidence>
<dbReference type="PANTHER" id="PTHR30486">
    <property type="entry name" value="TWITCHING MOTILITY PROTEIN PILT"/>
    <property type="match status" value="1"/>
</dbReference>
<accession>A0ABX9MUD2</accession>